<evidence type="ECO:0000313" key="10">
    <source>
        <dbReference type="RefSeq" id="XP_010462472.1"/>
    </source>
</evidence>
<comment type="function">
    <text evidence="5">Hydrolyzes ATP, and can also hydrolyze GTP with lower efficiency. Has lower affinity for GTP.</text>
</comment>
<dbReference type="PANTHER" id="PTHR23305:SF18">
    <property type="entry name" value="OBG-TYPE G DOMAIN-CONTAINING PROTEIN"/>
    <property type="match status" value="1"/>
</dbReference>
<dbReference type="HAMAP" id="MF_00944">
    <property type="entry name" value="YchF_OLA1_ATPase"/>
    <property type="match status" value="1"/>
</dbReference>
<comment type="similarity">
    <text evidence="5">Belongs to the TRAFAC class OBG-HflX-like GTPase superfamily. OBG GTPase family. YchF/OLA1 subfamily.</text>
</comment>
<dbReference type="InterPro" id="IPR013029">
    <property type="entry name" value="YchF_C"/>
</dbReference>
<feature type="binding site" evidence="5">
    <location>
        <position position="279"/>
    </location>
    <ligand>
        <name>ATP</name>
        <dbReference type="ChEBI" id="CHEBI:30616"/>
    </ligand>
</feature>
<reference evidence="10" key="2">
    <citation type="submission" date="2025-08" db="UniProtKB">
        <authorList>
            <consortium name="RefSeq"/>
        </authorList>
    </citation>
    <scope>IDENTIFICATION</scope>
    <source>
        <tissue evidence="10">Leaf</tissue>
    </source>
</reference>
<feature type="chain" id="PRO_5047435121" description="Obg-like ATPase 1" evidence="6">
    <location>
        <begin position="23"/>
        <end position="437"/>
    </location>
</feature>
<organism evidence="9 10">
    <name type="scientific">Camelina sativa</name>
    <name type="common">False flax</name>
    <name type="synonym">Myagrum sativum</name>
    <dbReference type="NCBI Taxonomy" id="90675"/>
    <lineage>
        <taxon>Eukaryota</taxon>
        <taxon>Viridiplantae</taxon>
        <taxon>Streptophyta</taxon>
        <taxon>Embryophyta</taxon>
        <taxon>Tracheophyta</taxon>
        <taxon>Spermatophyta</taxon>
        <taxon>Magnoliopsida</taxon>
        <taxon>eudicotyledons</taxon>
        <taxon>Gunneridae</taxon>
        <taxon>Pentapetalae</taxon>
        <taxon>rosids</taxon>
        <taxon>malvids</taxon>
        <taxon>Brassicales</taxon>
        <taxon>Brassicaceae</taxon>
        <taxon>Camelineae</taxon>
        <taxon>Camelina</taxon>
    </lineage>
</organism>
<dbReference type="GeneID" id="104743045"/>
<dbReference type="RefSeq" id="XP_010462472.1">
    <property type="nucleotide sequence ID" value="XM_010464170.2"/>
</dbReference>
<keyword evidence="6" id="KW-0732">Signal</keyword>
<feature type="binding site" evidence="5">
    <location>
        <begin position="79"/>
        <end position="84"/>
    </location>
    <ligand>
        <name>ATP</name>
        <dbReference type="ChEBI" id="CHEBI:30616"/>
    </ligand>
</feature>
<evidence type="ECO:0000256" key="3">
    <source>
        <dbReference type="ARBA" id="ARBA00022741"/>
    </source>
</evidence>
<accession>A0ABM0VXD7</accession>
<reference evidence="9" key="1">
    <citation type="journal article" date="2014" name="Nat. Commun.">
        <title>The emerging biofuel crop Camelina sativa retains a highly undifferentiated hexaploid genome structure.</title>
        <authorList>
            <person name="Kagale S."/>
            <person name="Koh C."/>
            <person name="Nixon J."/>
            <person name="Bollina V."/>
            <person name="Clarke W.E."/>
            <person name="Tuteja R."/>
            <person name="Spillane C."/>
            <person name="Robinson S.J."/>
            <person name="Links M.G."/>
            <person name="Clarke C."/>
            <person name="Higgins E.E."/>
            <person name="Huebert T."/>
            <person name="Sharpe A.G."/>
            <person name="Parkin I.A."/>
        </authorList>
    </citation>
    <scope>NUCLEOTIDE SEQUENCE [LARGE SCALE GENOMIC DNA]</scope>
    <source>
        <strain evidence="9">cv. DH55</strain>
    </source>
</reference>
<dbReference type="Pfam" id="PF01926">
    <property type="entry name" value="MMR_HSR1"/>
    <property type="match status" value="1"/>
</dbReference>
<name>A0ABM0VXD7_CAMSA</name>
<keyword evidence="9" id="KW-1185">Reference proteome</keyword>
<dbReference type="NCBIfam" id="TIGR00092">
    <property type="entry name" value="redox-regulated ATPase YchF"/>
    <property type="match status" value="1"/>
</dbReference>
<dbReference type="PANTHER" id="PTHR23305">
    <property type="entry name" value="OBG GTPASE FAMILY"/>
    <property type="match status" value="1"/>
</dbReference>
<dbReference type="Proteomes" id="UP000694864">
    <property type="component" value="Chromosome 14"/>
</dbReference>
<gene>
    <name evidence="10" type="primary">LOC104743045</name>
</gene>
<feature type="domain" description="OBG-type G" evidence="7">
    <location>
        <begin position="70"/>
        <end position="330"/>
    </location>
</feature>
<dbReference type="PRINTS" id="PR00326">
    <property type="entry name" value="GTP1OBG"/>
</dbReference>
<comment type="cofactor">
    <cofactor evidence="1">
        <name>Mg(2+)</name>
        <dbReference type="ChEBI" id="CHEBI:18420"/>
    </cofactor>
</comment>
<sequence>MARAACSSAVVTAMALLPSTSSTSCKSLLLLSSRRNQLLFSGGKSKFVGVLTFQNQKRCFASTTKVSMSLKAGIVGLPNVGKSTLFNAVVENGKAQAANFPFCTIEPNVGIVAVPDSRLHVLSKLSSSQKIVPASIEFVDIAGLVKGASQGEGLGNKFLSHIREVDSILQVVRCFEDNDIIHVNGKVDPKSDIDVINLELIFCDLDQIGKRIERLKKGKAKDSQSKVKEEAEKSALERIQEALLDGKPARAVALSDLEMDVVKHLCLLTMKPMIYVANVAETDLAEPEKNAYVEEVKGLSSDLQSGHVVVSAQVESELTELPLEERTEYLNSLGVSESGLGNLIRATYSLLGLQTYFTSGEKETRAWTIHAGMTAPQAAGVIHSDFEKGFIRAETVAYEDFVSAGSLAAAREKGLLRSEGKEYIVKEGDVMLFRFNV</sequence>
<dbReference type="PROSITE" id="PS51880">
    <property type="entry name" value="TGS"/>
    <property type="match status" value="1"/>
</dbReference>
<evidence type="ECO:0000256" key="1">
    <source>
        <dbReference type="ARBA" id="ARBA00001946"/>
    </source>
</evidence>
<evidence type="ECO:0000256" key="2">
    <source>
        <dbReference type="ARBA" id="ARBA00022723"/>
    </source>
</evidence>
<evidence type="ECO:0000259" key="7">
    <source>
        <dbReference type="PROSITE" id="PS51710"/>
    </source>
</evidence>
<dbReference type="PROSITE" id="PS51710">
    <property type="entry name" value="G_OBG"/>
    <property type="match status" value="1"/>
</dbReference>
<evidence type="ECO:0000259" key="8">
    <source>
        <dbReference type="PROSITE" id="PS51880"/>
    </source>
</evidence>
<dbReference type="Pfam" id="PF06071">
    <property type="entry name" value="YchF-GTPase_C"/>
    <property type="match status" value="1"/>
</dbReference>
<comment type="subcellular location">
    <subcellularLocation>
        <location evidence="5">Cytoplasm</location>
    </subcellularLocation>
</comment>
<dbReference type="Gene3D" id="3.40.50.300">
    <property type="entry name" value="P-loop containing nucleotide triphosphate hydrolases"/>
    <property type="match status" value="1"/>
</dbReference>
<comment type="subunit">
    <text evidence="5">Monomer.</text>
</comment>
<keyword evidence="5" id="KW-0963">Cytoplasm</keyword>
<dbReference type="Gene3D" id="1.10.150.300">
    <property type="entry name" value="TGS-like domain"/>
    <property type="match status" value="1"/>
</dbReference>
<dbReference type="InterPro" id="IPR012676">
    <property type="entry name" value="TGS-like"/>
</dbReference>
<dbReference type="SUPFAM" id="SSF81271">
    <property type="entry name" value="TGS-like"/>
    <property type="match status" value="1"/>
</dbReference>
<dbReference type="InterPro" id="IPR006073">
    <property type="entry name" value="GTP-bd"/>
</dbReference>
<evidence type="ECO:0000313" key="9">
    <source>
        <dbReference type="Proteomes" id="UP000694864"/>
    </source>
</evidence>
<keyword evidence="4 5" id="KW-0067">ATP-binding</keyword>
<evidence type="ECO:0000256" key="4">
    <source>
        <dbReference type="ARBA" id="ARBA00022840"/>
    </source>
</evidence>
<dbReference type="InterPro" id="IPR041706">
    <property type="entry name" value="YchF_N"/>
</dbReference>
<dbReference type="Gene3D" id="3.10.20.30">
    <property type="match status" value="1"/>
</dbReference>
<feature type="signal peptide" evidence="6">
    <location>
        <begin position="1"/>
        <end position="22"/>
    </location>
</feature>
<dbReference type="CDD" id="cd04867">
    <property type="entry name" value="TGS_YchF_OLA1"/>
    <property type="match status" value="1"/>
</dbReference>
<dbReference type="InterPro" id="IPR004095">
    <property type="entry name" value="TGS"/>
</dbReference>
<dbReference type="SUPFAM" id="SSF52540">
    <property type="entry name" value="P-loop containing nucleoside triphosphate hydrolases"/>
    <property type="match status" value="1"/>
</dbReference>
<evidence type="ECO:0000256" key="5">
    <source>
        <dbReference type="HAMAP-Rule" id="MF_03167"/>
    </source>
</evidence>
<feature type="domain" description="TGS" evidence="8">
    <location>
        <begin position="352"/>
        <end position="435"/>
    </location>
</feature>
<dbReference type="CDD" id="cd01900">
    <property type="entry name" value="YchF"/>
    <property type="match status" value="1"/>
</dbReference>
<keyword evidence="5" id="KW-0378">Hydrolase</keyword>
<proteinExistence type="inferred from homology"/>
<keyword evidence="3 5" id="KW-0547">Nucleotide-binding</keyword>
<evidence type="ECO:0000256" key="6">
    <source>
        <dbReference type="SAM" id="SignalP"/>
    </source>
</evidence>
<dbReference type="InterPro" id="IPR012675">
    <property type="entry name" value="Beta-grasp_dom_sf"/>
</dbReference>
<dbReference type="InterPro" id="IPR004396">
    <property type="entry name" value="ATPase_YchF/OLA1"/>
</dbReference>
<dbReference type="InterPro" id="IPR027417">
    <property type="entry name" value="P-loop_NTPase"/>
</dbReference>
<dbReference type="PROSITE" id="PS51257">
    <property type="entry name" value="PROKAR_LIPOPROTEIN"/>
    <property type="match status" value="1"/>
</dbReference>
<keyword evidence="2" id="KW-0479">Metal-binding</keyword>
<dbReference type="InterPro" id="IPR023192">
    <property type="entry name" value="TGS-like_dom_sf"/>
</dbReference>
<protein>
    <recommendedName>
        <fullName evidence="5">Obg-like ATPase 1</fullName>
    </recommendedName>
</protein>
<dbReference type="InterPro" id="IPR031167">
    <property type="entry name" value="G_OBG"/>
</dbReference>